<dbReference type="InterPro" id="IPR043129">
    <property type="entry name" value="ATPase_NBD"/>
</dbReference>
<feature type="domain" description="Carbohydrate kinase FGGY C-terminal" evidence="5">
    <location>
        <begin position="262"/>
        <end position="455"/>
    </location>
</feature>
<dbReference type="GO" id="GO:0016301">
    <property type="term" value="F:kinase activity"/>
    <property type="evidence" value="ECO:0007669"/>
    <property type="project" value="UniProtKB-KW"/>
</dbReference>
<dbReference type="InterPro" id="IPR050406">
    <property type="entry name" value="FGGY_Carb_Kinase"/>
</dbReference>
<dbReference type="PIRSF" id="PIRSF000538">
    <property type="entry name" value="GlpK"/>
    <property type="match status" value="1"/>
</dbReference>
<evidence type="ECO:0000313" key="7">
    <source>
        <dbReference type="Proteomes" id="UP000460298"/>
    </source>
</evidence>
<sequence>MKNLILSIDCGTQSLRALLFDADGQLLDKSQVALDYVAEQPGWGEQDAEVFWQALGQATQEVFAKRPEAVARIAGMTLTSQRGSVVNLDENGKPLRRVILWFDKRRCFNFRPVQGLWALAFRLIGMTDAIRYFQSMAESTWIEHNEPDIWKNTSKYILLSGYLIYRLTGQYRDSVASQVAYIPFDYKKHAWASPSDWKWQVTRLRPEQLPELVVPGQIIGQVSAEAARATGIPEGLPIVAAGADKACEVLGSGVSDEETAHLSFGTTATVNVLSAKYREAVRFIPPYPAALPGQYSNEIQIFRGFWMVSWFKKQFGFEDEAQAAKLGKSAEQILEERIRDIPPGSEGLVLQPFWSPGLKVPGPEARGAVIGFTDWHNRYHIYRAILEGLLYSLREGKERIEKSGAKRIRRIVAAGGGSQSDVIMQMTADIFGMPVERPAIYEASGLGAAMIAAAALGLAPDVQTAIKRMSGAPRRFEPNPTVHRTYERIYRNVYLKMYDRLKDFYKELHSDHT</sequence>
<evidence type="ECO:0000259" key="4">
    <source>
        <dbReference type="Pfam" id="PF00370"/>
    </source>
</evidence>
<dbReference type="PANTHER" id="PTHR43095:SF5">
    <property type="entry name" value="XYLULOSE KINASE"/>
    <property type="match status" value="1"/>
</dbReference>
<keyword evidence="2" id="KW-0808">Transferase</keyword>
<dbReference type="SUPFAM" id="SSF53067">
    <property type="entry name" value="Actin-like ATPase domain"/>
    <property type="match status" value="2"/>
</dbReference>
<comment type="caution">
    <text evidence="6">The sequence shown here is derived from an EMBL/GenBank/DDBJ whole genome shotgun (WGS) entry which is preliminary data.</text>
</comment>
<dbReference type="GO" id="GO:0005975">
    <property type="term" value="P:carbohydrate metabolic process"/>
    <property type="evidence" value="ECO:0007669"/>
    <property type="project" value="InterPro"/>
</dbReference>
<proteinExistence type="inferred from homology"/>
<dbReference type="Gene3D" id="3.30.420.40">
    <property type="match status" value="2"/>
</dbReference>
<comment type="similarity">
    <text evidence="1">Belongs to the FGGY kinase family.</text>
</comment>
<dbReference type="Pfam" id="PF02782">
    <property type="entry name" value="FGGY_C"/>
    <property type="match status" value="1"/>
</dbReference>
<dbReference type="EMBL" id="WBUI01000003">
    <property type="protein sequence ID" value="KAB2934216.1"/>
    <property type="molecule type" value="Genomic_DNA"/>
</dbReference>
<dbReference type="PANTHER" id="PTHR43095">
    <property type="entry name" value="SUGAR KINASE"/>
    <property type="match status" value="1"/>
</dbReference>
<dbReference type="CDD" id="cd07779">
    <property type="entry name" value="ASKHA_NBD_FGGY_YgcE-like"/>
    <property type="match status" value="1"/>
</dbReference>
<keyword evidence="3 6" id="KW-0418">Kinase</keyword>
<dbReference type="AlphaFoldDB" id="A0A833H3S8"/>
<gene>
    <name evidence="6" type="ORF">F9K24_04110</name>
</gene>
<evidence type="ECO:0000256" key="3">
    <source>
        <dbReference type="ARBA" id="ARBA00022777"/>
    </source>
</evidence>
<accession>A0A833H3S8</accession>
<dbReference type="Pfam" id="PF00370">
    <property type="entry name" value="FGGY_N"/>
    <property type="match status" value="1"/>
</dbReference>
<organism evidence="6 7">
    <name type="scientific">Leptonema illini</name>
    <dbReference type="NCBI Taxonomy" id="183"/>
    <lineage>
        <taxon>Bacteria</taxon>
        <taxon>Pseudomonadati</taxon>
        <taxon>Spirochaetota</taxon>
        <taxon>Spirochaetia</taxon>
        <taxon>Leptospirales</taxon>
        <taxon>Leptospiraceae</taxon>
        <taxon>Leptonema</taxon>
    </lineage>
</organism>
<evidence type="ECO:0000256" key="1">
    <source>
        <dbReference type="ARBA" id="ARBA00009156"/>
    </source>
</evidence>
<evidence type="ECO:0000313" key="6">
    <source>
        <dbReference type="EMBL" id="KAB2934216.1"/>
    </source>
</evidence>
<dbReference type="Proteomes" id="UP000460298">
    <property type="component" value="Unassembled WGS sequence"/>
</dbReference>
<reference evidence="6 7" key="1">
    <citation type="submission" date="2019-10" db="EMBL/GenBank/DDBJ databases">
        <title>Extracellular Electron Transfer in a Candidatus Methanoperedens spp. Enrichment Culture.</title>
        <authorList>
            <person name="Berger S."/>
            <person name="Rangel Shaw D."/>
            <person name="Berben T."/>
            <person name="In 'T Zandt M."/>
            <person name="Frank J."/>
            <person name="Reimann J."/>
            <person name="Jetten M.S.M."/>
            <person name="Welte C.U."/>
        </authorList>
    </citation>
    <scope>NUCLEOTIDE SEQUENCE [LARGE SCALE GENOMIC DNA]</scope>
    <source>
        <strain evidence="6">SB12</strain>
    </source>
</reference>
<feature type="domain" description="Carbohydrate kinase FGGY N-terminal" evidence="4">
    <location>
        <begin position="5"/>
        <end position="251"/>
    </location>
</feature>
<name>A0A833H3S8_9LEPT</name>
<protein>
    <submittedName>
        <fullName evidence="6">Carbohydrate kinase</fullName>
    </submittedName>
</protein>
<dbReference type="InterPro" id="IPR018485">
    <property type="entry name" value="FGGY_C"/>
</dbReference>
<evidence type="ECO:0000256" key="2">
    <source>
        <dbReference type="ARBA" id="ARBA00022679"/>
    </source>
</evidence>
<dbReference type="InterPro" id="IPR000577">
    <property type="entry name" value="Carb_kinase_FGGY"/>
</dbReference>
<evidence type="ECO:0000259" key="5">
    <source>
        <dbReference type="Pfam" id="PF02782"/>
    </source>
</evidence>
<dbReference type="InterPro" id="IPR018484">
    <property type="entry name" value="FGGY_N"/>
</dbReference>